<proteinExistence type="predicted"/>
<protein>
    <submittedName>
        <fullName evidence="10">Elastase-1-like isoform X1</fullName>
    </submittedName>
</protein>
<evidence type="ECO:0000313" key="10">
    <source>
        <dbReference type="EMBL" id="KAG9276271.1"/>
    </source>
</evidence>
<dbReference type="Pfam" id="PF00089">
    <property type="entry name" value="Trypsin"/>
    <property type="match status" value="1"/>
</dbReference>
<keyword evidence="5" id="KW-0865">Zymogen</keyword>
<dbReference type="FunFam" id="2.40.10.10:FF:000068">
    <property type="entry name" value="transmembrane protease serine 2"/>
    <property type="match status" value="1"/>
</dbReference>
<feature type="domain" description="Peptidase S1" evidence="9">
    <location>
        <begin position="33"/>
        <end position="273"/>
    </location>
</feature>
<dbReference type="InterPro" id="IPR050850">
    <property type="entry name" value="Peptidase_S1_Elastase_sf"/>
</dbReference>
<evidence type="ECO:0000259" key="9">
    <source>
        <dbReference type="PROSITE" id="PS50240"/>
    </source>
</evidence>
<evidence type="ECO:0000256" key="2">
    <source>
        <dbReference type="ARBA" id="ARBA00022729"/>
    </source>
</evidence>
<name>A0A8T2M5M2_ASTMX</name>
<comment type="caution">
    <text evidence="10">The sequence shown here is derived from an EMBL/GenBank/DDBJ whole genome shotgun (WGS) entry which is preliminary data.</text>
</comment>
<keyword evidence="6" id="KW-1015">Disulfide bond</keyword>
<keyword evidence="3 7" id="KW-0378">Hydrolase</keyword>
<feature type="signal peptide" evidence="8">
    <location>
        <begin position="1"/>
        <end position="16"/>
    </location>
</feature>
<dbReference type="GO" id="GO:0004252">
    <property type="term" value="F:serine-type endopeptidase activity"/>
    <property type="evidence" value="ECO:0007669"/>
    <property type="project" value="InterPro"/>
</dbReference>
<dbReference type="InterPro" id="IPR001254">
    <property type="entry name" value="Trypsin_dom"/>
</dbReference>
<dbReference type="Proteomes" id="UP000752171">
    <property type="component" value="Unassembled WGS sequence"/>
</dbReference>
<organism evidence="10 11">
    <name type="scientific">Astyanax mexicanus</name>
    <name type="common">Blind cave fish</name>
    <name type="synonym">Astyanax fasciatus mexicanus</name>
    <dbReference type="NCBI Taxonomy" id="7994"/>
    <lineage>
        <taxon>Eukaryota</taxon>
        <taxon>Metazoa</taxon>
        <taxon>Chordata</taxon>
        <taxon>Craniata</taxon>
        <taxon>Vertebrata</taxon>
        <taxon>Euteleostomi</taxon>
        <taxon>Actinopterygii</taxon>
        <taxon>Neopterygii</taxon>
        <taxon>Teleostei</taxon>
        <taxon>Ostariophysi</taxon>
        <taxon>Characiformes</taxon>
        <taxon>Characoidei</taxon>
        <taxon>Acestrorhamphidae</taxon>
        <taxon>Acestrorhamphinae</taxon>
        <taxon>Astyanax</taxon>
    </lineage>
</organism>
<evidence type="ECO:0000256" key="5">
    <source>
        <dbReference type="ARBA" id="ARBA00023145"/>
    </source>
</evidence>
<dbReference type="SUPFAM" id="SSF50494">
    <property type="entry name" value="Trypsin-like serine proteases"/>
    <property type="match status" value="1"/>
</dbReference>
<dbReference type="PROSITE" id="PS00134">
    <property type="entry name" value="TRYPSIN_HIS"/>
    <property type="match status" value="1"/>
</dbReference>
<gene>
    <name evidence="10" type="primary">CELA2A</name>
    <name evidence="10" type="ORF">AMEX_G8572</name>
</gene>
<dbReference type="PROSITE" id="PS00135">
    <property type="entry name" value="TRYPSIN_SER"/>
    <property type="match status" value="1"/>
</dbReference>
<dbReference type="InterPro" id="IPR043504">
    <property type="entry name" value="Peptidase_S1_PA_chymotrypsin"/>
</dbReference>
<evidence type="ECO:0000256" key="4">
    <source>
        <dbReference type="ARBA" id="ARBA00022825"/>
    </source>
</evidence>
<dbReference type="Gene3D" id="2.40.10.10">
    <property type="entry name" value="Trypsin-like serine proteases"/>
    <property type="match status" value="2"/>
</dbReference>
<dbReference type="EMBL" id="JAICCE010000006">
    <property type="protein sequence ID" value="KAG9276271.1"/>
    <property type="molecule type" value="Genomic_DNA"/>
</dbReference>
<dbReference type="PANTHER" id="PTHR24257">
    <property type="entry name" value="CHYMOTRYPSIN-LIKE ELASTASE FAMILY MEMBER"/>
    <property type="match status" value="1"/>
</dbReference>
<reference evidence="10 11" key="1">
    <citation type="submission" date="2021-07" db="EMBL/GenBank/DDBJ databases">
        <authorList>
            <person name="Imarazene B."/>
            <person name="Zahm M."/>
            <person name="Klopp C."/>
            <person name="Cabau C."/>
            <person name="Beille S."/>
            <person name="Jouanno E."/>
            <person name="Castinel A."/>
            <person name="Lluch J."/>
            <person name="Gil L."/>
            <person name="Kuchtly C."/>
            <person name="Lopez Roques C."/>
            <person name="Donnadieu C."/>
            <person name="Parrinello H."/>
            <person name="Journot L."/>
            <person name="Du K."/>
            <person name="Schartl M."/>
            <person name="Retaux S."/>
            <person name="Guiguen Y."/>
        </authorList>
    </citation>
    <scope>NUCLEOTIDE SEQUENCE [LARGE SCALE GENOMIC DNA]</scope>
    <source>
        <strain evidence="10">Pach_M1</strain>
        <tissue evidence="10">Testis</tissue>
    </source>
</reference>
<evidence type="ECO:0000256" key="7">
    <source>
        <dbReference type="RuleBase" id="RU363034"/>
    </source>
</evidence>
<dbReference type="FunFam" id="2.40.10.10:FF:000017">
    <property type="entry name" value="Chymotrypsin-like elastase family member 1"/>
    <property type="match status" value="1"/>
</dbReference>
<dbReference type="GO" id="GO:0006508">
    <property type="term" value="P:proteolysis"/>
    <property type="evidence" value="ECO:0007669"/>
    <property type="project" value="UniProtKB-KW"/>
</dbReference>
<dbReference type="InterPro" id="IPR001314">
    <property type="entry name" value="Peptidase_S1A"/>
</dbReference>
<dbReference type="InterPro" id="IPR009003">
    <property type="entry name" value="Peptidase_S1_PA"/>
</dbReference>
<dbReference type="OrthoDB" id="10061449at2759"/>
<evidence type="ECO:0000256" key="3">
    <source>
        <dbReference type="ARBA" id="ARBA00022801"/>
    </source>
</evidence>
<accession>A0A8T2M5M2</accession>
<dbReference type="CDD" id="cd00190">
    <property type="entry name" value="Tryp_SPc"/>
    <property type="match status" value="1"/>
</dbReference>
<dbReference type="SMART" id="SM00020">
    <property type="entry name" value="Tryp_SPc"/>
    <property type="match status" value="1"/>
</dbReference>
<dbReference type="PRINTS" id="PR00722">
    <property type="entry name" value="CHYMOTRYPSIN"/>
</dbReference>
<dbReference type="AlphaFoldDB" id="A0A8T2M5M2"/>
<sequence length="284" mass="30883">MIHLVVLLSCLGLIQATALPDLTVSNERYTGKVVGGSNAHPSMWRWQASLQYDNWNTGSFAHICGGSLISSLYVMTAAHCILDMQLRFYRVVLGDYDLYKYEGGEQPRSVSRIIMHPGWTGDLVNGNDIALLKLSSPVYGNSYTEIANFPYPDQTLPNGFTCYITGWGLLATGGTTPDILQEAPIPVVEHSVCASPGWWSTAVKKTMVCAGGDGKTSGCQGDSGGPLNCYTDGAWRVHGVVSFGPASNCNIYTKPTVFTRVSSFMDWIYSVSFLSFLFAESQNV</sequence>
<dbReference type="InterPro" id="IPR018114">
    <property type="entry name" value="TRYPSIN_HIS"/>
</dbReference>
<feature type="chain" id="PRO_5035889698" evidence="8">
    <location>
        <begin position="17"/>
        <end position="284"/>
    </location>
</feature>
<evidence type="ECO:0000313" key="11">
    <source>
        <dbReference type="Proteomes" id="UP000752171"/>
    </source>
</evidence>
<keyword evidence="1 7" id="KW-0645">Protease</keyword>
<evidence type="ECO:0000256" key="6">
    <source>
        <dbReference type="ARBA" id="ARBA00023157"/>
    </source>
</evidence>
<dbReference type="InterPro" id="IPR033116">
    <property type="entry name" value="TRYPSIN_SER"/>
</dbReference>
<dbReference type="PROSITE" id="PS50240">
    <property type="entry name" value="TRYPSIN_DOM"/>
    <property type="match status" value="1"/>
</dbReference>
<keyword evidence="2 8" id="KW-0732">Signal</keyword>
<keyword evidence="4 7" id="KW-0720">Serine protease</keyword>
<evidence type="ECO:0000256" key="1">
    <source>
        <dbReference type="ARBA" id="ARBA00022670"/>
    </source>
</evidence>
<dbReference type="GO" id="GO:0005615">
    <property type="term" value="C:extracellular space"/>
    <property type="evidence" value="ECO:0007669"/>
    <property type="project" value="TreeGrafter"/>
</dbReference>
<evidence type="ECO:0000256" key="8">
    <source>
        <dbReference type="SAM" id="SignalP"/>
    </source>
</evidence>
<dbReference type="PANTHER" id="PTHR24257:SF22">
    <property type="entry name" value="CHYMOTRYPSIN-LIKE ELASTASE FAMILY MEMBER 3B"/>
    <property type="match status" value="1"/>
</dbReference>